<proteinExistence type="predicted"/>
<dbReference type="Proteomes" id="UP000198539">
    <property type="component" value="Unassembled WGS sequence"/>
</dbReference>
<dbReference type="EMBL" id="FNOM01000004">
    <property type="protein sequence ID" value="SDW91722.1"/>
    <property type="molecule type" value="Genomic_DNA"/>
</dbReference>
<accession>A0A1H2XFM3</accession>
<reference evidence="1 2" key="1">
    <citation type="submission" date="2016-10" db="EMBL/GenBank/DDBJ databases">
        <authorList>
            <person name="de Groot N.N."/>
        </authorList>
    </citation>
    <scope>NUCLEOTIDE SEQUENCE [LARGE SCALE GENOMIC DNA]</scope>
    <source>
        <strain evidence="1 2">CGMCC 1.8894</strain>
    </source>
</reference>
<dbReference type="STRING" id="564137.SAMN04488238_104179"/>
<dbReference type="RefSeq" id="WP_092887603.1">
    <property type="nucleotide sequence ID" value="NZ_CP061498.1"/>
</dbReference>
<evidence type="ECO:0000313" key="2">
    <source>
        <dbReference type="Proteomes" id="UP000198539"/>
    </source>
</evidence>
<sequence>MGRGGGRYVTLLVGGSAMPSVWRFAVRFWVIAAAQIVWKWPVAVLDYGQARHLRVLQQGGQRSQYDIAQCLALSVRASR</sequence>
<dbReference type="AlphaFoldDB" id="A0A1H2XFM3"/>
<gene>
    <name evidence="1" type="ORF">SAMN04488238_104179</name>
</gene>
<evidence type="ECO:0000313" key="1">
    <source>
        <dbReference type="EMBL" id="SDW91722.1"/>
    </source>
</evidence>
<protein>
    <submittedName>
        <fullName evidence="1">Uncharacterized protein</fullName>
    </submittedName>
</protein>
<keyword evidence="2" id="KW-1185">Reference proteome</keyword>
<organism evidence="1 2">
    <name type="scientific">Roseicitreum antarcticum</name>
    <dbReference type="NCBI Taxonomy" id="564137"/>
    <lineage>
        <taxon>Bacteria</taxon>
        <taxon>Pseudomonadati</taxon>
        <taxon>Pseudomonadota</taxon>
        <taxon>Alphaproteobacteria</taxon>
        <taxon>Rhodobacterales</taxon>
        <taxon>Paracoccaceae</taxon>
        <taxon>Roseicitreum</taxon>
    </lineage>
</organism>
<name>A0A1H2XFM3_9RHOB</name>